<evidence type="ECO:0008006" key="3">
    <source>
        <dbReference type="Google" id="ProtNLM"/>
    </source>
</evidence>
<sequence>MKYVINTFIILLLISCSKNEVTEKDYLEFTKKLISKVKENKNQNYDNLFNVTDVIKEIDKISDSLGYTNKVDRKIFNSKFNYEKKCAEYFKNLSKNLNGKIEITNHFKSKDKFHFIICTELKNNVEVTEIVLINKNEIIKIDNFYSYTTSLDMRSNYINYAIFKTNEPSFNFANNKLEKCIKLYKEGYNIEAYEVYKEIPIEFSRFPNFLFIKYKVFINLMNELNPEEIESNYAELIGFNYKNKGFRYSKTNEYYKIFGQDSIANKYKDSLSFLIKDIYFINKIK</sequence>
<accession>A0ABV9P3V0</accession>
<dbReference type="RefSeq" id="WP_379741318.1">
    <property type="nucleotide sequence ID" value="NZ_JBHSGW010000025.1"/>
</dbReference>
<organism evidence="1 2">
    <name type="scientific">Flavobacterium ponti</name>
    <dbReference type="NCBI Taxonomy" id="665133"/>
    <lineage>
        <taxon>Bacteria</taxon>
        <taxon>Pseudomonadati</taxon>
        <taxon>Bacteroidota</taxon>
        <taxon>Flavobacteriia</taxon>
        <taxon>Flavobacteriales</taxon>
        <taxon>Flavobacteriaceae</taxon>
        <taxon>Flavobacterium</taxon>
    </lineage>
</organism>
<dbReference type="PROSITE" id="PS51257">
    <property type="entry name" value="PROKAR_LIPOPROTEIN"/>
    <property type="match status" value="1"/>
</dbReference>
<gene>
    <name evidence="1" type="ORF">ACFO3U_09745</name>
</gene>
<name>A0ABV9P3V0_9FLAO</name>
<evidence type="ECO:0000313" key="1">
    <source>
        <dbReference type="EMBL" id="MFC4740273.1"/>
    </source>
</evidence>
<comment type="caution">
    <text evidence="1">The sequence shown here is derived from an EMBL/GenBank/DDBJ whole genome shotgun (WGS) entry which is preliminary data.</text>
</comment>
<dbReference type="Proteomes" id="UP001595885">
    <property type="component" value="Unassembled WGS sequence"/>
</dbReference>
<keyword evidence="2" id="KW-1185">Reference proteome</keyword>
<evidence type="ECO:0000313" key="2">
    <source>
        <dbReference type="Proteomes" id="UP001595885"/>
    </source>
</evidence>
<proteinExistence type="predicted"/>
<reference evidence="2" key="1">
    <citation type="journal article" date="2019" name="Int. J. Syst. Evol. Microbiol.">
        <title>The Global Catalogue of Microorganisms (GCM) 10K type strain sequencing project: providing services to taxonomists for standard genome sequencing and annotation.</title>
        <authorList>
            <consortium name="The Broad Institute Genomics Platform"/>
            <consortium name="The Broad Institute Genome Sequencing Center for Infectious Disease"/>
            <person name="Wu L."/>
            <person name="Ma J."/>
        </authorList>
    </citation>
    <scope>NUCLEOTIDE SEQUENCE [LARGE SCALE GENOMIC DNA]</scope>
    <source>
        <strain evidence="2">CCUG 50349</strain>
    </source>
</reference>
<dbReference type="EMBL" id="JBHSGW010000025">
    <property type="protein sequence ID" value="MFC4740273.1"/>
    <property type="molecule type" value="Genomic_DNA"/>
</dbReference>
<protein>
    <recommendedName>
        <fullName evidence="3">Lipoprotein</fullName>
    </recommendedName>
</protein>